<dbReference type="Pfam" id="PF02446">
    <property type="entry name" value="Glyco_hydro_77"/>
    <property type="match status" value="1"/>
</dbReference>
<keyword evidence="12" id="KW-1185">Reference proteome</keyword>
<proteinExistence type="inferred from homology"/>
<dbReference type="InterPro" id="IPR003385">
    <property type="entry name" value="Glyco_hydro_77"/>
</dbReference>
<dbReference type="OrthoDB" id="9811841at2"/>
<keyword evidence="7 10" id="KW-0119">Carbohydrate metabolism</keyword>
<evidence type="ECO:0000256" key="5">
    <source>
        <dbReference type="ARBA" id="ARBA00022676"/>
    </source>
</evidence>
<evidence type="ECO:0000256" key="6">
    <source>
        <dbReference type="ARBA" id="ARBA00022679"/>
    </source>
</evidence>
<evidence type="ECO:0000256" key="7">
    <source>
        <dbReference type="ARBA" id="ARBA00023277"/>
    </source>
</evidence>
<sequence length="719" mass="79283">MGRGTSRGTGRVTSRGNTDEDLTALAELHGVATRYADWRGREVRVSRDTVIAVLEALAVDASSSAAIRAELERYRERRDGRPPVVIVRLAGKGSRGAAVLDQILASLRNHLRPAGDLEVDIEVGAEEVLERPSTSSFRPLAGAGEPPPLGWHRLRVRWDGAEAFTALLVAPESLPLPPRTWGFAAQLYSVRSRGSWGLGDLRDLADLADWSGRALGAGFVLVNPMHATEPVPPVGPSPYAPMSRRFPSPIYLRVEDMPEYAALPAEERERFAALAADLRARSGVLDRDAVWTAKLAAFDAMYRLCGDRREPGLDAFREREGEAVELFTAWCAIAEEQGTADWRRWPSRLRVPGGRTVAEDVHHRARARFYAWLLWRLDEQLTAAQRTARDAGMPVGIVHDLAVGVPHGSADAWMFGGELAPGMSIGAPPDEFNQRGQDWGLRPWRPRDPAVEDHRRFRETAAAALRYGGGIRLDHAMQVSRLWWIPDGGSPADGTYVRQDRDALLACLTWEATRFDGVLVGEDLGTVEPDLRDALADHGVLGTSLLWFELDPDGRPKPAERWRERSLATVGTHDMPPITGFVHGDHIALRDRLGLLTRPRADEEDEHRARLADWLDVLRAEGLLTVPPSEIMAALADGSTAYDEQIVTALHDFLTRTPARLVGISLADAVGERRTQNQPGTVDEYPNWRVPLGNADGDPVLLEDLRDADALRLFSRGPR</sequence>
<gene>
    <name evidence="11" type="primary">malQ</name>
    <name evidence="11" type="ORF">D0T12_23665</name>
</gene>
<evidence type="ECO:0000313" key="12">
    <source>
        <dbReference type="Proteomes" id="UP000262882"/>
    </source>
</evidence>
<dbReference type="EC" id="2.4.1.25" evidence="3 10"/>
<evidence type="ECO:0000256" key="8">
    <source>
        <dbReference type="ARBA" id="ARBA00031423"/>
    </source>
</evidence>
<evidence type="ECO:0000256" key="10">
    <source>
        <dbReference type="RuleBase" id="RU361207"/>
    </source>
</evidence>
<dbReference type="SUPFAM" id="SSF51445">
    <property type="entry name" value="(Trans)glycosidases"/>
    <property type="match status" value="1"/>
</dbReference>
<dbReference type="AlphaFoldDB" id="A0A372GD36"/>
<reference evidence="11 12" key="1">
    <citation type="submission" date="2018-08" db="EMBL/GenBank/DDBJ databases">
        <title>Actinomadura spongicola sp. nov., isolated from marine sponge Leucetta chagosensis.</title>
        <authorList>
            <person name="Li L."/>
            <person name="Lin H.W."/>
        </authorList>
    </citation>
    <scope>NUCLEOTIDE SEQUENCE [LARGE SCALE GENOMIC DNA]</scope>
    <source>
        <strain evidence="11 12">LHW52907</strain>
    </source>
</reference>
<evidence type="ECO:0000256" key="9">
    <source>
        <dbReference type="ARBA" id="ARBA00031501"/>
    </source>
</evidence>
<dbReference type="Gene3D" id="3.20.20.80">
    <property type="entry name" value="Glycosidases"/>
    <property type="match status" value="1"/>
</dbReference>
<dbReference type="GO" id="GO:0005975">
    <property type="term" value="P:carbohydrate metabolic process"/>
    <property type="evidence" value="ECO:0007669"/>
    <property type="project" value="InterPro"/>
</dbReference>
<dbReference type="PANTHER" id="PTHR32438:SF5">
    <property type="entry name" value="4-ALPHA-GLUCANOTRANSFERASE DPE1, CHLOROPLASTIC_AMYLOPLASTIC"/>
    <property type="match status" value="1"/>
</dbReference>
<protein>
    <recommendedName>
        <fullName evidence="4 10">4-alpha-glucanotransferase</fullName>
        <ecNumber evidence="3 10">2.4.1.25</ecNumber>
    </recommendedName>
    <alternativeName>
        <fullName evidence="8 10">Amylomaltase</fullName>
    </alternativeName>
    <alternativeName>
        <fullName evidence="9 10">Disproportionating enzyme</fullName>
    </alternativeName>
</protein>
<comment type="similarity">
    <text evidence="2 10">Belongs to the disproportionating enzyme family.</text>
</comment>
<evidence type="ECO:0000256" key="3">
    <source>
        <dbReference type="ARBA" id="ARBA00012560"/>
    </source>
</evidence>
<keyword evidence="5 10" id="KW-0328">Glycosyltransferase</keyword>
<evidence type="ECO:0000256" key="2">
    <source>
        <dbReference type="ARBA" id="ARBA00005684"/>
    </source>
</evidence>
<dbReference type="PANTHER" id="PTHR32438">
    <property type="entry name" value="4-ALPHA-GLUCANOTRANSFERASE DPE1, CHLOROPLASTIC/AMYLOPLASTIC"/>
    <property type="match status" value="1"/>
</dbReference>
<dbReference type="GO" id="GO:0004134">
    <property type="term" value="F:4-alpha-glucanotransferase activity"/>
    <property type="evidence" value="ECO:0007669"/>
    <property type="project" value="UniProtKB-EC"/>
</dbReference>
<dbReference type="EMBL" id="QVNQ01000007">
    <property type="protein sequence ID" value="RFS83291.1"/>
    <property type="molecule type" value="Genomic_DNA"/>
</dbReference>
<organism evidence="11 12">
    <name type="scientific">Actinomadura spongiicola</name>
    <dbReference type="NCBI Taxonomy" id="2303421"/>
    <lineage>
        <taxon>Bacteria</taxon>
        <taxon>Bacillati</taxon>
        <taxon>Actinomycetota</taxon>
        <taxon>Actinomycetes</taxon>
        <taxon>Streptosporangiales</taxon>
        <taxon>Thermomonosporaceae</taxon>
        <taxon>Actinomadura</taxon>
    </lineage>
</organism>
<comment type="caution">
    <text evidence="11">The sequence shown here is derived from an EMBL/GenBank/DDBJ whole genome shotgun (WGS) entry which is preliminary data.</text>
</comment>
<accession>A0A372GD36</accession>
<comment type="catalytic activity">
    <reaction evidence="1 10">
        <text>Transfers a segment of a (1-&gt;4)-alpha-D-glucan to a new position in an acceptor, which may be glucose or a (1-&gt;4)-alpha-D-glucan.</text>
        <dbReference type="EC" id="2.4.1.25"/>
    </reaction>
</comment>
<dbReference type="Proteomes" id="UP000262882">
    <property type="component" value="Unassembled WGS sequence"/>
</dbReference>
<evidence type="ECO:0000313" key="11">
    <source>
        <dbReference type="EMBL" id="RFS83291.1"/>
    </source>
</evidence>
<evidence type="ECO:0000256" key="1">
    <source>
        <dbReference type="ARBA" id="ARBA00000439"/>
    </source>
</evidence>
<dbReference type="NCBIfam" id="TIGR00217">
    <property type="entry name" value="malQ"/>
    <property type="match status" value="1"/>
</dbReference>
<keyword evidence="6 10" id="KW-0808">Transferase</keyword>
<dbReference type="RefSeq" id="WP_117401990.1">
    <property type="nucleotide sequence ID" value="NZ_QVNQ01000007.1"/>
</dbReference>
<dbReference type="InterPro" id="IPR017853">
    <property type="entry name" value="GH"/>
</dbReference>
<evidence type="ECO:0000256" key="4">
    <source>
        <dbReference type="ARBA" id="ARBA00020295"/>
    </source>
</evidence>
<name>A0A372GD36_9ACTN</name>